<accession>A0A5J4KY65</accession>
<name>A0A5J4KY65_9ZZZZ</name>
<protein>
    <submittedName>
        <fullName evidence="1">Uncharacterized protein</fullName>
    </submittedName>
</protein>
<comment type="caution">
    <text evidence="1">The sequence shown here is derived from an EMBL/GenBank/DDBJ whole genome shotgun (WGS) entry which is preliminary data.</text>
</comment>
<reference evidence="1" key="1">
    <citation type="submission" date="2019-10" db="EMBL/GenBank/DDBJ databases">
        <title>Metagenomic sequencing of thiosulfate-disproportionating enrichment culture.</title>
        <authorList>
            <person name="Umezawa K."/>
            <person name="Kojima H."/>
            <person name="Fukui M."/>
        </authorList>
    </citation>
    <scope>NUCLEOTIDE SEQUENCE</scope>
    <source>
        <strain evidence="1">45J</strain>
    </source>
</reference>
<sequence>MNEYVSENNALHKLICLFTIGFYKIKKFSLPFEERENRLKALGGRL</sequence>
<gene>
    <name evidence="1" type="ORF">A45J_2312</name>
</gene>
<dbReference type="EMBL" id="BLAB01000001">
    <property type="protein sequence ID" value="GER94548.1"/>
    <property type="molecule type" value="Genomic_DNA"/>
</dbReference>
<dbReference type="AlphaFoldDB" id="A0A5J4KY65"/>
<evidence type="ECO:0000313" key="1">
    <source>
        <dbReference type="EMBL" id="GER94548.1"/>
    </source>
</evidence>
<proteinExistence type="predicted"/>
<organism evidence="1">
    <name type="scientific">hot springs metagenome</name>
    <dbReference type="NCBI Taxonomy" id="433727"/>
    <lineage>
        <taxon>unclassified sequences</taxon>
        <taxon>metagenomes</taxon>
        <taxon>ecological metagenomes</taxon>
    </lineage>
</organism>